<protein>
    <submittedName>
        <fullName evidence="2">Uncharacterized protein</fullName>
    </submittedName>
</protein>
<dbReference type="AlphaFoldDB" id="A0A8H3E343"/>
<dbReference type="EMBL" id="CAJNJQ010002270">
    <property type="protein sequence ID" value="CAE7170966.1"/>
    <property type="molecule type" value="Genomic_DNA"/>
</dbReference>
<name>A0A8H3E343_9AGAM</name>
<evidence type="ECO:0000256" key="1">
    <source>
        <dbReference type="SAM" id="MobiDB-lite"/>
    </source>
</evidence>
<reference evidence="2" key="1">
    <citation type="submission" date="2021-01" db="EMBL/GenBank/DDBJ databases">
        <authorList>
            <person name="Kaushik A."/>
        </authorList>
    </citation>
    <scope>NUCLEOTIDE SEQUENCE</scope>
    <source>
        <strain evidence="2">AG5</strain>
    </source>
</reference>
<organism evidence="2 3">
    <name type="scientific">Rhizoctonia solani</name>
    <dbReference type="NCBI Taxonomy" id="456999"/>
    <lineage>
        <taxon>Eukaryota</taxon>
        <taxon>Fungi</taxon>
        <taxon>Dikarya</taxon>
        <taxon>Basidiomycota</taxon>
        <taxon>Agaricomycotina</taxon>
        <taxon>Agaricomycetes</taxon>
        <taxon>Cantharellales</taxon>
        <taxon>Ceratobasidiaceae</taxon>
        <taxon>Rhizoctonia</taxon>
    </lineage>
</organism>
<comment type="caution">
    <text evidence="2">The sequence shown here is derived from an EMBL/GenBank/DDBJ whole genome shotgun (WGS) entry which is preliminary data.</text>
</comment>
<evidence type="ECO:0000313" key="2">
    <source>
        <dbReference type="EMBL" id="CAE7170966.1"/>
    </source>
</evidence>
<accession>A0A8H3E343</accession>
<dbReference type="Proteomes" id="UP000663827">
    <property type="component" value="Unassembled WGS sequence"/>
</dbReference>
<proteinExistence type="predicted"/>
<feature type="region of interest" description="Disordered" evidence="1">
    <location>
        <begin position="74"/>
        <end position="100"/>
    </location>
</feature>
<feature type="region of interest" description="Disordered" evidence="1">
    <location>
        <begin position="1"/>
        <end position="60"/>
    </location>
</feature>
<sequence length="417" mass="46661">MGGVLRATTHLSINNPDIGASNRRPVGTSSPPPATYGHPQFNDHSPIRHPASTDGIPDLPSSASPDVSLIIFGSHRNARPSPTPDTPTNSSGKSSENYPNWSHVANQSDFNLLLGARAARGLSIISPGIRQMIHYVLDQYERVLDSVFFKPEPPRVEEMRALVATRLQASSIARCSILLFAKMIESQLNGTAHSNCIAFQQLVQRFEARLQEAKSKYLNPLEYPLEFEYLLNGLLEVPFFKMRVSTEFHAYRLLHDATPTFFEIVNFDSSLWPNPNGPPVPCIAKIIASTRFKLAHFALVDVLCSMAYGLPQVVNYETATLVPETEIHPIAWVHCFPLEFQVCIAEMNQRCAKSYVAPDWHIMEHRLLSYQMPVVATDGADSWKTIVRLAVLESWRQVLLIYLYMLFGLAVTSPFSK</sequence>
<gene>
    <name evidence="2" type="ORF">RDB_LOCUS106127</name>
</gene>
<evidence type="ECO:0000313" key="3">
    <source>
        <dbReference type="Proteomes" id="UP000663827"/>
    </source>
</evidence>